<dbReference type="EMBL" id="HBUE01075191">
    <property type="protein sequence ID" value="CAG6474642.1"/>
    <property type="molecule type" value="Transcribed_RNA"/>
</dbReference>
<protein>
    <submittedName>
        <fullName evidence="2">(northern house mosquito) hypothetical protein</fullName>
    </submittedName>
</protein>
<name>A0A8D8FJ54_CULPI</name>
<evidence type="ECO:0000256" key="1">
    <source>
        <dbReference type="SAM" id="MobiDB-lite"/>
    </source>
</evidence>
<reference evidence="2" key="1">
    <citation type="submission" date="2021-05" db="EMBL/GenBank/DDBJ databases">
        <authorList>
            <person name="Alioto T."/>
            <person name="Alioto T."/>
            <person name="Gomez Garrido J."/>
        </authorList>
    </citation>
    <scope>NUCLEOTIDE SEQUENCE</scope>
</reference>
<evidence type="ECO:0000313" key="2">
    <source>
        <dbReference type="EMBL" id="CAG6474642.1"/>
    </source>
</evidence>
<accession>A0A8D8FJ54</accession>
<dbReference type="AlphaFoldDB" id="A0A8D8FJ54"/>
<proteinExistence type="predicted"/>
<organism evidence="2">
    <name type="scientific">Culex pipiens</name>
    <name type="common">House mosquito</name>
    <dbReference type="NCBI Taxonomy" id="7175"/>
    <lineage>
        <taxon>Eukaryota</taxon>
        <taxon>Metazoa</taxon>
        <taxon>Ecdysozoa</taxon>
        <taxon>Arthropoda</taxon>
        <taxon>Hexapoda</taxon>
        <taxon>Insecta</taxon>
        <taxon>Pterygota</taxon>
        <taxon>Neoptera</taxon>
        <taxon>Endopterygota</taxon>
        <taxon>Diptera</taxon>
        <taxon>Nematocera</taxon>
        <taxon>Culicoidea</taxon>
        <taxon>Culicidae</taxon>
        <taxon>Culicinae</taxon>
        <taxon>Culicini</taxon>
        <taxon>Culex</taxon>
        <taxon>Culex</taxon>
    </lineage>
</organism>
<sequence>MTRQSQDRRDQGQDQRLSLTGENLRQVLGHALLSAIRSEQPQHAQNLDAVRLEVLSSAGDIRRHHGGPHGGHSSEDLWHLRPFELGAPLFEQNRLDRLQQRFGQNGDLGFNILLRNRFCHVRLKLVTVLLVRLLELFCVEPALVVLLAVHPQRLSDAHFVLLPHVTERLLDHSDSFDKVTQRWTGLHDLAERVDPFVYEHVKRDVFFLLT</sequence>
<feature type="compositionally biased region" description="Basic and acidic residues" evidence="1">
    <location>
        <begin position="1"/>
        <end position="13"/>
    </location>
</feature>
<feature type="region of interest" description="Disordered" evidence="1">
    <location>
        <begin position="1"/>
        <end position="20"/>
    </location>
</feature>